<feature type="region of interest" description="Disordered" evidence="1">
    <location>
        <begin position="1"/>
        <end position="23"/>
    </location>
</feature>
<dbReference type="AlphaFoldDB" id="X1V3T0"/>
<feature type="non-terminal residue" evidence="2">
    <location>
        <position position="1"/>
    </location>
</feature>
<proteinExistence type="predicted"/>
<evidence type="ECO:0000256" key="1">
    <source>
        <dbReference type="SAM" id="MobiDB-lite"/>
    </source>
</evidence>
<dbReference type="EMBL" id="BARW01029195">
    <property type="protein sequence ID" value="GAJ06831.1"/>
    <property type="molecule type" value="Genomic_DNA"/>
</dbReference>
<feature type="compositionally biased region" description="Basic and acidic residues" evidence="1">
    <location>
        <begin position="1"/>
        <end position="10"/>
    </location>
</feature>
<organism evidence="2">
    <name type="scientific">marine sediment metagenome</name>
    <dbReference type="NCBI Taxonomy" id="412755"/>
    <lineage>
        <taxon>unclassified sequences</taxon>
        <taxon>metagenomes</taxon>
        <taxon>ecological metagenomes</taxon>
    </lineage>
</organism>
<protein>
    <submittedName>
        <fullName evidence="2">Uncharacterized protein</fullName>
    </submittedName>
</protein>
<reference evidence="2" key="1">
    <citation type="journal article" date="2014" name="Front. Microbiol.">
        <title>High frequency of phylogenetically diverse reductive dehalogenase-homologous genes in deep subseafloor sedimentary metagenomes.</title>
        <authorList>
            <person name="Kawai M."/>
            <person name="Futagami T."/>
            <person name="Toyoda A."/>
            <person name="Takaki Y."/>
            <person name="Nishi S."/>
            <person name="Hori S."/>
            <person name="Arai W."/>
            <person name="Tsubouchi T."/>
            <person name="Morono Y."/>
            <person name="Uchiyama I."/>
            <person name="Ito T."/>
            <person name="Fujiyama A."/>
            <person name="Inagaki F."/>
            <person name="Takami H."/>
        </authorList>
    </citation>
    <scope>NUCLEOTIDE SEQUENCE</scope>
    <source>
        <strain evidence="2">Expedition CK06-06</strain>
    </source>
</reference>
<comment type="caution">
    <text evidence="2">The sequence shown here is derived from an EMBL/GenBank/DDBJ whole genome shotgun (WGS) entry which is preliminary data.</text>
</comment>
<gene>
    <name evidence="2" type="ORF">S12H4_46979</name>
</gene>
<sequence>FDSQRNEKTGHLSHPLFSGNSRDYSPVSLTAFFKKLKN</sequence>
<accession>X1V3T0</accession>
<evidence type="ECO:0000313" key="2">
    <source>
        <dbReference type="EMBL" id="GAJ06831.1"/>
    </source>
</evidence>
<name>X1V3T0_9ZZZZ</name>